<gene>
    <name evidence="1" type="primary">ZNFX1_5</name>
    <name evidence="1" type="ORF">OS493_008928</name>
</gene>
<dbReference type="Proteomes" id="UP001163046">
    <property type="component" value="Unassembled WGS sequence"/>
</dbReference>
<comment type="caution">
    <text evidence="1">The sequence shown here is derived from an EMBL/GenBank/DDBJ whole genome shotgun (WGS) entry which is preliminary data.</text>
</comment>
<organism evidence="1 2">
    <name type="scientific">Desmophyllum pertusum</name>
    <dbReference type="NCBI Taxonomy" id="174260"/>
    <lineage>
        <taxon>Eukaryota</taxon>
        <taxon>Metazoa</taxon>
        <taxon>Cnidaria</taxon>
        <taxon>Anthozoa</taxon>
        <taxon>Hexacorallia</taxon>
        <taxon>Scleractinia</taxon>
        <taxon>Caryophylliina</taxon>
        <taxon>Caryophylliidae</taxon>
        <taxon>Desmophyllum</taxon>
    </lineage>
</organism>
<evidence type="ECO:0000313" key="1">
    <source>
        <dbReference type="EMBL" id="KAJ7380467.1"/>
    </source>
</evidence>
<sequence length="279" mass="31983">MVESQAFFEAYRYVLEALKEIGPGALPFEEHIVECSKVVGPPDHEHRTNGYYNMSGILQDGVDGVSDWAPTATMTAILALQKAFCRQRTKVCRHSRAARDWEDVRGFEDRTCSFADSHALGGRGGTVTNLDGVLHESRFGSVLEGLLPMTGIVRVGGRSKSEKLEPCMLRFLREQARESKEIPGRIARAKTKARRKMREMRENGQLELSITVLKFSRRGILSFHVLKQFMSERHAKWFEREFERKRQQKQCYRSVLRMAWRGETCCRERLQGQRGLSSP</sequence>
<proteinExistence type="predicted"/>
<dbReference type="OrthoDB" id="2423195at2759"/>
<dbReference type="EMBL" id="MU826353">
    <property type="protein sequence ID" value="KAJ7380467.1"/>
    <property type="molecule type" value="Genomic_DNA"/>
</dbReference>
<evidence type="ECO:0000313" key="2">
    <source>
        <dbReference type="Proteomes" id="UP001163046"/>
    </source>
</evidence>
<accession>A0A9W9ZF59</accession>
<keyword evidence="2" id="KW-1185">Reference proteome</keyword>
<reference evidence="1" key="1">
    <citation type="submission" date="2023-01" db="EMBL/GenBank/DDBJ databases">
        <title>Genome assembly of the deep-sea coral Lophelia pertusa.</title>
        <authorList>
            <person name="Herrera S."/>
            <person name="Cordes E."/>
        </authorList>
    </citation>
    <scope>NUCLEOTIDE SEQUENCE</scope>
    <source>
        <strain evidence="1">USNM1676648</strain>
        <tissue evidence="1">Polyp</tissue>
    </source>
</reference>
<name>A0A9W9ZF59_9CNID</name>
<dbReference type="AlphaFoldDB" id="A0A9W9ZF59"/>
<protein>
    <submittedName>
        <fullName evidence="1">NFX1-type zinc finger-containing protein 1</fullName>
    </submittedName>
</protein>